<dbReference type="CDD" id="cd00430">
    <property type="entry name" value="PLPDE_III_AR"/>
    <property type="match status" value="1"/>
</dbReference>
<sequence>MMPETLSAAPSAALRLLTDRDALRANWQTLDRLSGAARAGAAVKANGYGIGARIVVPALFDAGCRTFFVAHAIEARDLLDLVDPQSLRVLHGPVTDADAEWMKATGITPVINSLAQAGRWRRAGGGPCDLMVDTGMNRLGIPMSALGEDILKLLEVDVLLSHLTAAEEDSPLNAIQLTRWCEARAIVQHERASLANSAGIALGADYHGDLTRPGLALYGGVPCAALDGAIRQVVRPQAVIMQVREIGAGDPVGYNATFVASAPMRVGTIALGYADGYLRCWSGKGVMRCGDRSLPVLGRVSMDMTVIDLTNAPDVGEGDWVEASYNLPDAAAASGLSQYELLTLLGSRFSR</sequence>
<evidence type="ECO:0000256" key="3">
    <source>
        <dbReference type="ARBA" id="ARBA00007880"/>
    </source>
</evidence>
<evidence type="ECO:0000256" key="5">
    <source>
        <dbReference type="ARBA" id="ARBA00022898"/>
    </source>
</evidence>
<comment type="caution">
    <text evidence="8">The sequence shown here is derived from an EMBL/GenBank/DDBJ whole genome shotgun (WGS) entry which is preliminary data.</text>
</comment>
<dbReference type="SUPFAM" id="SSF50621">
    <property type="entry name" value="Alanine racemase C-terminal domain-like"/>
    <property type="match status" value="1"/>
</dbReference>
<evidence type="ECO:0000259" key="7">
    <source>
        <dbReference type="SMART" id="SM01005"/>
    </source>
</evidence>
<comment type="similarity">
    <text evidence="3">Belongs to the alanine racemase family.</text>
</comment>
<dbReference type="PRINTS" id="PR00992">
    <property type="entry name" value="ALARACEMASE"/>
</dbReference>
<dbReference type="InterPro" id="IPR029066">
    <property type="entry name" value="PLP-binding_barrel"/>
</dbReference>
<comment type="cofactor">
    <cofactor evidence="2">
        <name>pyridoxal 5'-phosphate</name>
        <dbReference type="ChEBI" id="CHEBI:597326"/>
    </cofactor>
</comment>
<name>A0ABV3RBQ2_9SPHN</name>
<dbReference type="Pfam" id="PF00842">
    <property type="entry name" value="Ala_racemase_C"/>
    <property type="match status" value="1"/>
</dbReference>
<dbReference type="Gene3D" id="2.40.37.10">
    <property type="entry name" value="Lyase, Ornithine Decarboxylase, Chain A, domain 1"/>
    <property type="match status" value="1"/>
</dbReference>
<dbReference type="Pfam" id="PF01168">
    <property type="entry name" value="Ala_racemase_N"/>
    <property type="match status" value="1"/>
</dbReference>
<dbReference type="EMBL" id="JBFNXR010000033">
    <property type="protein sequence ID" value="MEW9855526.1"/>
    <property type="molecule type" value="Genomic_DNA"/>
</dbReference>
<dbReference type="SMART" id="SM01005">
    <property type="entry name" value="Ala_racemase_C"/>
    <property type="match status" value="1"/>
</dbReference>
<evidence type="ECO:0000313" key="9">
    <source>
        <dbReference type="Proteomes" id="UP001556118"/>
    </source>
</evidence>
<dbReference type="RefSeq" id="WP_367773178.1">
    <property type="nucleotide sequence ID" value="NZ_JBFNXR010000033.1"/>
</dbReference>
<feature type="domain" description="Alanine racemase C-terminal" evidence="7">
    <location>
        <begin position="233"/>
        <end position="351"/>
    </location>
</feature>
<gene>
    <name evidence="8" type="ORF">ABUH87_10145</name>
</gene>
<reference evidence="8 9" key="1">
    <citation type="submission" date="2024-06" db="EMBL/GenBank/DDBJ databases">
        <title>Novosphingobium rhizovicinus M1R2S20.</title>
        <authorList>
            <person name="Sun J.-Q."/>
        </authorList>
    </citation>
    <scope>NUCLEOTIDE SEQUENCE [LARGE SCALE GENOMIC DNA]</scope>
    <source>
        <strain evidence="8 9">M1R2S20</strain>
    </source>
</reference>
<evidence type="ECO:0000256" key="4">
    <source>
        <dbReference type="ARBA" id="ARBA00013089"/>
    </source>
</evidence>
<keyword evidence="9" id="KW-1185">Reference proteome</keyword>
<comment type="catalytic activity">
    <reaction evidence="1">
        <text>L-alanine = D-alanine</text>
        <dbReference type="Rhea" id="RHEA:20249"/>
        <dbReference type="ChEBI" id="CHEBI:57416"/>
        <dbReference type="ChEBI" id="CHEBI:57972"/>
        <dbReference type="EC" id="5.1.1.1"/>
    </reaction>
</comment>
<proteinExistence type="inferred from homology"/>
<organism evidence="8 9">
    <name type="scientific">Novosphingobium rhizovicinum</name>
    <dbReference type="NCBI Taxonomy" id="3228928"/>
    <lineage>
        <taxon>Bacteria</taxon>
        <taxon>Pseudomonadati</taxon>
        <taxon>Pseudomonadota</taxon>
        <taxon>Alphaproteobacteria</taxon>
        <taxon>Sphingomonadales</taxon>
        <taxon>Sphingomonadaceae</taxon>
        <taxon>Novosphingobium</taxon>
    </lineage>
</organism>
<evidence type="ECO:0000256" key="2">
    <source>
        <dbReference type="ARBA" id="ARBA00001933"/>
    </source>
</evidence>
<dbReference type="InterPro" id="IPR000821">
    <property type="entry name" value="Ala_racemase"/>
</dbReference>
<accession>A0ABV3RBQ2</accession>
<dbReference type="PANTHER" id="PTHR30511">
    <property type="entry name" value="ALANINE RACEMASE"/>
    <property type="match status" value="1"/>
</dbReference>
<evidence type="ECO:0000256" key="6">
    <source>
        <dbReference type="ARBA" id="ARBA00023235"/>
    </source>
</evidence>
<dbReference type="PROSITE" id="PS00395">
    <property type="entry name" value="ALANINE_RACEMASE"/>
    <property type="match status" value="1"/>
</dbReference>
<dbReference type="Gene3D" id="3.20.20.10">
    <property type="entry name" value="Alanine racemase"/>
    <property type="match status" value="1"/>
</dbReference>
<dbReference type="InterPro" id="IPR011079">
    <property type="entry name" value="Ala_racemase_C"/>
</dbReference>
<protein>
    <recommendedName>
        <fullName evidence="4">alanine racemase</fullName>
        <ecNumber evidence="4">5.1.1.1</ecNumber>
    </recommendedName>
</protein>
<dbReference type="Proteomes" id="UP001556118">
    <property type="component" value="Unassembled WGS sequence"/>
</dbReference>
<evidence type="ECO:0000256" key="1">
    <source>
        <dbReference type="ARBA" id="ARBA00000316"/>
    </source>
</evidence>
<dbReference type="PANTHER" id="PTHR30511:SF0">
    <property type="entry name" value="ALANINE RACEMASE, CATABOLIC-RELATED"/>
    <property type="match status" value="1"/>
</dbReference>
<dbReference type="EC" id="5.1.1.1" evidence="4"/>
<keyword evidence="6" id="KW-0413">Isomerase</keyword>
<keyword evidence="5" id="KW-0663">Pyridoxal phosphate</keyword>
<dbReference type="InterPro" id="IPR001608">
    <property type="entry name" value="Ala_racemase_N"/>
</dbReference>
<dbReference type="InterPro" id="IPR009006">
    <property type="entry name" value="Ala_racemase/Decarboxylase_C"/>
</dbReference>
<dbReference type="InterPro" id="IPR020622">
    <property type="entry name" value="Ala_racemase_pyridoxalP-BS"/>
</dbReference>
<dbReference type="SUPFAM" id="SSF51419">
    <property type="entry name" value="PLP-binding barrel"/>
    <property type="match status" value="1"/>
</dbReference>
<evidence type="ECO:0000313" key="8">
    <source>
        <dbReference type="EMBL" id="MEW9855526.1"/>
    </source>
</evidence>